<evidence type="ECO:0000256" key="1">
    <source>
        <dbReference type="SAM" id="Coils"/>
    </source>
</evidence>
<dbReference type="Pfam" id="PF03564">
    <property type="entry name" value="DUF1759"/>
    <property type="match status" value="1"/>
</dbReference>
<feature type="coiled-coil region" evidence="1">
    <location>
        <begin position="563"/>
        <end position="593"/>
    </location>
</feature>
<accession>A0A1I7WSC7</accession>
<organism evidence="3 4">
    <name type="scientific">Heterorhabditis bacteriophora</name>
    <name type="common">Entomopathogenic nematode worm</name>
    <dbReference type="NCBI Taxonomy" id="37862"/>
    <lineage>
        <taxon>Eukaryota</taxon>
        <taxon>Metazoa</taxon>
        <taxon>Ecdysozoa</taxon>
        <taxon>Nematoda</taxon>
        <taxon>Chromadorea</taxon>
        <taxon>Rhabditida</taxon>
        <taxon>Rhabditina</taxon>
        <taxon>Rhabditomorpha</taxon>
        <taxon>Strongyloidea</taxon>
        <taxon>Heterorhabditidae</taxon>
        <taxon>Heterorhabditis</taxon>
    </lineage>
</organism>
<sequence length="663" mass="75822">MNAYIRSRITRAQNQLRRILNEVRERDEELFAASNEQEATALCEGEVLYSSFSKMIDYIEGLIELLETAEQTVDTLQDKLSGITVKRSMITTSPTKNSTTQVVRETIQSPPEINRTMMTLPQTKLSKFDGTGEWKTYWQAFEAMVDSRHDLPMIRKLSYLLSTLEEKAASAVAGFDVIQDNYEPIKRTLKERFGNEQKIKERHIRKLLSLRTEGDSVEAARKMSDQMEAILLQLKSCGMDTESVMIRMAIERAIPHWMRHHIFNAEMLSKTWSVAELADSIKKVVSIDTKVGKLKESKACIKCLQIGHRRSRSRNSEPKETALMTIEVILVNMVTGNKVKALAFFDSGAEMSFITEMLATALDLKRSKEKKMNVNTFHEENIDILCKKCTIGVSQMDGTILPLQVRCIPTIVDQMKVVKIPSGIQRKINTIKEIRKPSLIIGIDYYWSIIEKTIINSTVGQMVSGGAIRKEEKAVSCPIPMTSETEKAFLQLGLNEKYRHVLRFMFPRDWNKPVEKGNIIIYRFKRVNFGVISSPFLLAGTLKVHLEKTNTTLDKEILRNTYVDNVLLEADSYEEALQKVNQAKEKFEIASMNLRELISSDPNVNAQWKVKPAEPINFLGIKWEAKRDSIWMKIPRFNLNEPTKRNILRQTAAIFDPLGFLKP</sequence>
<feature type="domain" description="DUF1758" evidence="2">
    <location>
        <begin position="337"/>
        <end position="456"/>
    </location>
</feature>
<reference evidence="4" key="1">
    <citation type="submission" date="2016-11" db="UniProtKB">
        <authorList>
            <consortium name="WormBaseParasite"/>
        </authorList>
    </citation>
    <scope>IDENTIFICATION</scope>
</reference>
<feature type="coiled-coil region" evidence="1">
    <location>
        <begin position="59"/>
        <end position="86"/>
    </location>
</feature>
<dbReference type="InterPro" id="IPR005312">
    <property type="entry name" value="DUF1759"/>
</dbReference>
<keyword evidence="1" id="KW-0175">Coiled coil</keyword>
<dbReference type="SUPFAM" id="SSF56672">
    <property type="entry name" value="DNA/RNA polymerases"/>
    <property type="match status" value="1"/>
</dbReference>
<keyword evidence="3" id="KW-1185">Reference proteome</keyword>
<name>A0A1I7WSC7_HETBA</name>
<dbReference type="InterPro" id="IPR021109">
    <property type="entry name" value="Peptidase_aspartic_dom_sf"/>
</dbReference>
<dbReference type="InterPro" id="IPR043502">
    <property type="entry name" value="DNA/RNA_pol_sf"/>
</dbReference>
<dbReference type="Pfam" id="PF05585">
    <property type="entry name" value="DUF1758"/>
    <property type="match status" value="1"/>
</dbReference>
<dbReference type="PANTHER" id="PTHR47331">
    <property type="entry name" value="PHD-TYPE DOMAIN-CONTAINING PROTEIN"/>
    <property type="match status" value="1"/>
</dbReference>
<dbReference type="WBParaSite" id="Hba_07991">
    <property type="protein sequence ID" value="Hba_07991"/>
    <property type="gene ID" value="Hba_07991"/>
</dbReference>
<dbReference type="Proteomes" id="UP000095283">
    <property type="component" value="Unplaced"/>
</dbReference>
<dbReference type="InterPro" id="IPR008737">
    <property type="entry name" value="DUF1758"/>
</dbReference>
<evidence type="ECO:0000313" key="4">
    <source>
        <dbReference type="WBParaSite" id="Hba_07991"/>
    </source>
</evidence>
<dbReference type="AlphaFoldDB" id="A0A1I7WSC7"/>
<dbReference type="Gene3D" id="2.40.70.10">
    <property type="entry name" value="Acid Proteases"/>
    <property type="match status" value="1"/>
</dbReference>
<protein>
    <submittedName>
        <fullName evidence="4">DUF1758 domain-containing protein</fullName>
    </submittedName>
</protein>
<evidence type="ECO:0000313" key="3">
    <source>
        <dbReference type="Proteomes" id="UP000095283"/>
    </source>
</evidence>
<proteinExistence type="predicted"/>
<evidence type="ECO:0000259" key="2">
    <source>
        <dbReference type="Pfam" id="PF05585"/>
    </source>
</evidence>